<dbReference type="GO" id="GO:0043565">
    <property type="term" value="F:sequence-specific DNA binding"/>
    <property type="evidence" value="ECO:0007669"/>
    <property type="project" value="TreeGrafter"/>
</dbReference>
<dbReference type="PRINTS" id="PR00505">
    <property type="entry name" value="D12N6MTFRASE"/>
</dbReference>
<dbReference type="PANTHER" id="PTHR30481">
    <property type="entry name" value="DNA ADENINE METHYLASE"/>
    <property type="match status" value="1"/>
</dbReference>
<evidence type="ECO:0000256" key="2">
    <source>
        <dbReference type="ARBA" id="ARBA00022679"/>
    </source>
</evidence>
<evidence type="ECO:0000256" key="3">
    <source>
        <dbReference type="ARBA" id="ARBA00022691"/>
    </source>
</evidence>
<dbReference type="EMBL" id="MLQM01000066">
    <property type="protein sequence ID" value="OHV03723.1"/>
    <property type="molecule type" value="Genomic_DNA"/>
</dbReference>
<comment type="caution">
    <text evidence="4">The sequence shown here is derived from an EMBL/GenBank/DDBJ whole genome shotgun (WGS) entry which is preliminary data.</text>
</comment>
<dbReference type="GO" id="GO:0009007">
    <property type="term" value="F:site-specific DNA-methyltransferase (adenine-specific) activity"/>
    <property type="evidence" value="ECO:0007669"/>
    <property type="project" value="UniProtKB-EC"/>
</dbReference>
<dbReference type="GO" id="GO:1904047">
    <property type="term" value="F:S-adenosyl-L-methionine binding"/>
    <property type="evidence" value="ECO:0007669"/>
    <property type="project" value="TreeGrafter"/>
</dbReference>
<dbReference type="PIRSF" id="PIRSF000398">
    <property type="entry name" value="M_m6A_EcoRV"/>
    <property type="match status" value="1"/>
</dbReference>
<protein>
    <submittedName>
        <fullName evidence="4">DNA methyltransferase</fullName>
    </submittedName>
</protein>
<dbReference type="GO" id="GO:0006298">
    <property type="term" value="P:mismatch repair"/>
    <property type="evidence" value="ECO:0007669"/>
    <property type="project" value="TreeGrafter"/>
</dbReference>
<name>A0A1S1NIE0_9MYCO</name>
<accession>A0A1S1NIE0</accession>
<evidence type="ECO:0000256" key="1">
    <source>
        <dbReference type="ARBA" id="ARBA00022603"/>
    </source>
</evidence>
<proteinExistence type="predicted"/>
<keyword evidence="5" id="KW-1185">Reference proteome</keyword>
<sequence length="271" mass="30455">MAYYGGKIRLADRITALLPPHEHYVEPFAGSLAVLLAKRPSRMETVNDLDADLMVFWRMLRDRPVDLARVCALTPHSRAEHDAAYAAPLDEFDDLERARRAWVRISQGRTGTLRKTGWRYYIDPGRSSASMPAYLDAYVGRMYEVAARLRAVSLECRPALEIIAAYGCFDTVCLYVDPPYIGSARHRNYRVEMTSGDEHAELLEQLLRARGPVVLSGYANDLYDTTLADWDRVEMPSVTGQGGTCAARSEVFWSNRTISNPSLFDPEVVAS</sequence>
<dbReference type="GO" id="GO:0009307">
    <property type="term" value="P:DNA restriction-modification system"/>
    <property type="evidence" value="ECO:0007669"/>
    <property type="project" value="InterPro"/>
</dbReference>
<dbReference type="InterPro" id="IPR029063">
    <property type="entry name" value="SAM-dependent_MTases_sf"/>
</dbReference>
<evidence type="ECO:0000313" key="4">
    <source>
        <dbReference type="EMBL" id="OHV03723.1"/>
    </source>
</evidence>
<dbReference type="SUPFAM" id="SSF53335">
    <property type="entry name" value="S-adenosyl-L-methionine-dependent methyltransferases"/>
    <property type="match status" value="1"/>
</dbReference>
<dbReference type="PANTHER" id="PTHR30481:SF4">
    <property type="entry name" value="SITE-SPECIFIC DNA-METHYLTRANSFERASE (ADENINE-SPECIFIC)"/>
    <property type="match status" value="1"/>
</dbReference>
<organism evidence="4 5">
    <name type="scientific">Mycobacterium talmoniae</name>
    <dbReference type="NCBI Taxonomy" id="1858794"/>
    <lineage>
        <taxon>Bacteria</taxon>
        <taxon>Bacillati</taxon>
        <taxon>Actinomycetota</taxon>
        <taxon>Actinomycetes</taxon>
        <taxon>Mycobacteriales</taxon>
        <taxon>Mycobacteriaceae</taxon>
        <taxon>Mycobacterium</taxon>
    </lineage>
</organism>
<dbReference type="Gene3D" id="3.40.50.150">
    <property type="entry name" value="Vaccinia Virus protein VP39"/>
    <property type="match status" value="2"/>
</dbReference>
<evidence type="ECO:0000313" key="5">
    <source>
        <dbReference type="Proteomes" id="UP000179734"/>
    </source>
</evidence>
<dbReference type="AlphaFoldDB" id="A0A1S1NIE0"/>
<keyword evidence="3" id="KW-0949">S-adenosyl-L-methionine</keyword>
<dbReference type="Proteomes" id="UP000179734">
    <property type="component" value="Unassembled WGS sequence"/>
</dbReference>
<dbReference type="InterPro" id="IPR012263">
    <property type="entry name" value="M_m6A_EcoRV"/>
</dbReference>
<reference evidence="4 5" key="1">
    <citation type="submission" date="2016-10" db="EMBL/GenBank/DDBJ databases">
        <title>Genome sequence of Mycobacterium talmonii.</title>
        <authorList>
            <person name="Greninger A.L."/>
            <person name="Elliott B."/>
            <person name="Vasireddy S."/>
            <person name="Vasireddy R."/>
        </authorList>
    </citation>
    <scope>NUCLEOTIDE SEQUENCE [LARGE SCALE GENOMIC DNA]</scope>
    <source>
        <strain evidence="5">NE-TNMC-100812</strain>
    </source>
</reference>
<keyword evidence="2 4" id="KW-0808">Transferase</keyword>
<dbReference type="GO" id="GO:0032259">
    <property type="term" value="P:methylation"/>
    <property type="evidence" value="ECO:0007669"/>
    <property type="project" value="UniProtKB-KW"/>
</dbReference>
<keyword evidence="1 4" id="KW-0489">Methyltransferase</keyword>
<gene>
    <name evidence="4" type="ORF">BKN37_13625</name>
</gene>
<dbReference type="InterPro" id="IPR012327">
    <property type="entry name" value="MeTrfase_D12"/>
</dbReference>
<dbReference type="Pfam" id="PF02086">
    <property type="entry name" value="MethyltransfD12"/>
    <property type="match status" value="1"/>
</dbReference>